<dbReference type="Gene3D" id="1.10.10.10">
    <property type="entry name" value="Winged helix-like DNA-binding domain superfamily/Winged helix DNA-binding domain"/>
    <property type="match status" value="1"/>
</dbReference>
<sequence>MDYKEAAQKELSSVPDRLADSFTHFIVTLYFRIQEHPLTISCIKLNSHSYHVLYILDTSPDGQVPMTELVTRIRRTRQQLSKLISDLEDAGLVTRIHSRENRRQVYVALTKEGRKLTNEIFSCMSGAMKDYLKTLPPEKLSIIQDITENLHALSAQLSDFSVKEDT</sequence>
<feature type="domain" description="HTH marR-type" evidence="4">
    <location>
        <begin position="8"/>
        <end position="152"/>
    </location>
</feature>
<dbReference type="RefSeq" id="WP_283230371.1">
    <property type="nucleotide sequence ID" value="NZ_JASGBQ010000005.1"/>
</dbReference>
<evidence type="ECO:0000256" key="1">
    <source>
        <dbReference type="ARBA" id="ARBA00023015"/>
    </source>
</evidence>
<dbReference type="PRINTS" id="PR00598">
    <property type="entry name" value="HTHMARR"/>
</dbReference>
<dbReference type="Proteomes" id="UP001300383">
    <property type="component" value="Unassembled WGS sequence"/>
</dbReference>
<dbReference type="InterPro" id="IPR000835">
    <property type="entry name" value="HTH_MarR-typ"/>
</dbReference>
<dbReference type="PROSITE" id="PS50995">
    <property type="entry name" value="HTH_MARR_2"/>
    <property type="match status" value="1"/>
</dbReference>
<reference evidence="5 6" key="1">
    <citation type="submission" date="2023-05" db="EMBL/GenBank/DDBJ databases">
        <title>[ruminococcus] sp. nov., isolated from a pig farm feces dump.</title>
        <authorList>
            <person name="Chang Y.-H."/>
        </authorList>
    </citation>
    <scope>NUCLEOTIDE SEQUENCE [LARGE SCALE GENOMIC DNA]</scope>
    <source>
        <strain evidence="5 6">YH-rum2234</strain>
    </source>
</reference>
<evidence type="ECO:0000313" key="5">
    <source>
        <dbReference type="EMBL" id="MDI9241867.1"/>
    </source>
</evidence>
<protein>
    <submittedName>
        <fullName evidence="5">MarR family transcriptional regulator</fullName>
    </submittedName>
</protein>
<keyword evidence="1" id="KW-0805">Transcription regulation</keyword>
<dbReference type="PROSITE" id="PS01117">
    <property type="entry name" value="HTH_MARR_1"/>
    <property type="match status" value="1"/>
</dbReference>
<organism evidence="5 6">
    <name type="scientific">Fusibacillus kribbianus</name>
    <dbReference type="NCBI Taxonomy" id="3044208"/>
    <lineage>
        <taxon>Bacteria</taxon>
        <taxon>Bacillati</taxon>
        <taxon>Bacillota</taxon>
        <taxon>Clostridia</taxon>
        <taxon>Lachnospirales</taxon>
        <taxon>Lachnospiraceae</taxon>
        <taxon>Fusibacillus</taxon>
    </lineage>
</organism>
<keyword evidence="2" id="KW-0238">DNA-binding</keyword>
<evidence type="ECO:0000313" key="6">
    <source>
        <dbReference type="Proteomes" id="UP001300383"/>
    </source>
</evidence>
<dbReference type="PANTHER" id="PTHR42756:SF1">
    <property type="entry name" value="TRANSCRIPTIONAL REPRESSOR OF EMRAB OPERON"/>
    <property type="match status" value="1"/>
</dbReference>
<keyword evidence="3" id="KW-0804">Transcription</keyword>
<keyword evidence="6" id="KW-1185">Reference proteome</keyword>
<proteinExistence type="predicted"/>
<dbReference type="GO" id="GO:0003700">
    <property type="term" value="F:DNA-binding transcription factor activity"/>
    <property type="evidence" value="ECO:0007669"/>
    <property type="project" value="InterPro"/>
</dbReference>
<evidence type="ECO:0000256" key="2">
    <source>
        <dbReference type="ARBA" id="ARBA00023125"/>
    </source>
</evidence>
<evidence type="ECO:0000259" key="4">
    <source>
        <dbReference type="PROSITE" id="PS50995"/>
    </source>
</evidence>
<dbReference type="InterPro" id="IPR036388">
    <property type="entry name" value="WH-like_DNA-bd_sf"/>
</dbReference>
<dbReference type="SMART" id="SM00347">
    <property type="entry name" value="HTH_MARR"/>
    <property type="match status" value="1"/>
</dbReference>
<evidence type="ECO:0000256" key="3">
    <source>
        <dbReference type="ARBA" id="ARBA00023163"/>
    </source>
</evidence>
<dbReference type="PANTHER" id="PTHR42756">
    <property type="entry name" value="TRANSCRIPTIONAL REGULATOR, MARR"/>
    <property type="match status" value="1"/>
</dbReference>
<dbReference type="Pfam" id="PF12802">
    <property type="entry name" value="MarR_2"/>
    <property type="match status" value="1"/>
</dbReference>
<dbReference type="GO" id="GO:0003677">
    <property type="term" value="F:DNA binding"/>
    <property type="evidence" value="ECO:0007669"/>
    <property type="project" value="UniProtKB-KW"/>
</dbReference>
<name>A0AAP4BAG7_9FIRM</name>
<dbReference type="InterPro" id="IPR036390">
    <property type="entry name" value="WH_DNA-bd_sf"/>
</dbReference>
<dbReference type="InterPro" id="IPR023187">
    <property type="entry name" value="Tscrpt_reg_MarR-type_CS"/>
</dbReference>
<comment type="caution">
    <text evidence="5">The sequence shown here is derived from an EMBL/GenBank/DDBJ whole genome shotgun (WGS) entry which is preliminary data.</text>
</comment>
<dbReference type="AlphaFoldDB" id="A0AAP4BAG7"/>
<accession>A0AAP4BAG7</accession>
<dbReference type="SUPFAM" id="SSF46785">
    <property type="entry name" value="Winged helix' DNA-binding domain"/>
    <property type="match status" value="1"/>
</dbReference>
<gene>
    <name evidence="5" type="ORF">QJ036_05160</name>
</gene>
<dbReference type="EMBL" id="JASGBQ010000005">
    <property type="protein sequence ID" value="MDI9241867.1"/>
    <property type="molecule type" value="Genomic_DNA"/>
</dbReference>